<dbReference type="EMBL" id="JXCL01000040">
    <property type="protein sequence ID" value="KIL12189.1"/>
    <property type="molecule type" value="Genomic_DNA"/>
</dbReference>
<feature type="coiled-coil region" evidence="1">
    <location>
        <begin position="47"/>
        <end position="85"/>
    </location>
</feature>
<dbReference type="Proteomes" id="UP000031978">
    <property type="component" value="Unassembled WGS sequence"/>
</dbReference>
<dbReference type="RefSeq" id="WP_044141737.1">
    <property type="nucleotide sequence ID" value="NZ_JXCL01000040.1"/>
</dbReference>
<evidence type="ECO:0000313" key="3">
    <source>
        <dbReference type="Proteomes" id="UP000031978"/>
    </source>
</evidence>
<comment type="caution">
    <text evidence="2">The sequence shown here is derived from an EMBL/GenBank/DDBJ whole genome shotgun (WGS) entry which is preliminary data.</text>
</comment>
<organism evidence="2 3">
    <name type="scientific">Bacillus pumilus</name>
    <name type="common">Bacillus mesentericus</name>
    <dbReference type="NCBI Taxonomy" id="1408"/>
    <lineage>
        <taxon>Bacteria</taxon>
        <taxon>Bacillati</taxon>
        <taxon>Bacillota</taxon>
        <taxon>Bacilli</taxon>
        <taxon>Bacillales</taxon>
        <taxon>Bacillaceae</taxon>
        <taxon>Bacillus</taxon>
    </lineage>
</organism>
<reference evidence="2 3" key="1">
    <citation type="submission" date="2014-12" db="EMBL/GenBank/DDBJ databases">
        <title>Draft Genome Sequences of Five Spore-Forming Food Isolates of Bacillus pumilus.</title>
        <authorList>
            <person name="de Jong A."/>
            <person name="van Heel A.J."/>
            <person name="Montalban-Lopez M."/>
            <person name="Krawczyk A.O."/>
            <person name="Berendsen E.M."/>
            <person name="Wells-Bennik M."/>
            <person name="Kuipers O.P."/>
        </authorList>
    </citation>
    <scope>NUCLEOTIDE SEQUENCE [LARGE SCALE GENOMIC DNA]</scope>
    <source>
        <strain evidence="2 3">B4127</strain>
    </source>
</reference>
<accession>A0AB34QQ65</accession>
<protein>
    <submittedName>
        <fullName evidence="2">Uncharacterized protein</fullName>
    </submittedName>
</protein>
<gene>
    <name evidence="2" type="ORF">B4127_1520</name>
</gene>
<name>A0AB34QQ65_BACPU</name>
<evidence type="ECO:0000313" key="2">
    <source>
        <dbReference type="EMBL" id="KIL12189.1"/>
    </source>
</evidence>
<keyword evidence="1" id="KW-0175">Coiled coil</keyword>
<dbReference type="AlphaFoldDB" id="A0AB34QQ65"/>
<sequence length="87" mass="10594">MSMYDRLKKWDDVVGFLKDVDYHPQCFTVNYIPETDEYSIWIGNQPYHSYEKLIELEEEEHHETKKKLETEIKSLKSEIDSLQRLLR</sequence>
<evidence type="ECO:0000256" key="1">
    <source>
        <dbReference type="SAM" id="Coils"/>
    </source>
</evidence>
<proteinExistence type="predicted"/>